<name>W1PTW8_AMBTC</name>
<dbReference type="HOGENOM" id="CLU_162914_0_0_1"/>
<feature type="compositionally biased region" description="Basic residues" evidence="1">
    <location>
        <begin position="91"/>
        <end position="102"/>
    </location>
</feature>
<reference evidence="3" key="1">
    <citation type="journal article" date="2013" name="Science">
        <title>The Amborella genome and the evolution of flowering plants.</title>
        <authorList>
            <consortium name="Amborella Genome Project"/>
        </authorList>
    </citation>
    <scope>NUCLEOTIDE SEQUENCE [LARGE SCALE GENOMIC DNA]</scope>
</reference>
<dbReference type="Proteomes" id="UP000017836">
    <property type="component" value="Unassembled WGS sequence"/>
</dbReference>
<feature type="region of interest" description="Disordered" evidence="1">
    <location>
        <begin position="86"/>
        <end position="107"/>
    </location>
</feature>
<evidence type="ECO:0000313" key="3">
    <source>
        <dbReference type="Proteomes" id="UP000017836"/>
    </source>
</evidence>
<evidence type="ECO:0000313" key="2">
    <source>
        <dbReference type="EMBL" id="ERN11503.1"/>
    </source>
</evidence>
<dbReference type="EMBL" id="KI392687">
    <property type="protein sequence ID" value="ERN11503.1"/>
    <property type="molecule type" value="Genomic_DNA"/>
</dbReference>
<dbReference type="eggNOG" id="KOG0724">
    <property type="taxonomic scope" value="Eukaryota"/>
</dbReference>
<accession>W1PTW8</accession>
<dbReference type="STRING" id="13333.W1PTW8"/>
<dbReference type="Gene3D" id="1.10.10.60">
    <property type="entry name" value="Homeodomain-like"/>
    <property type="match status" value="1"/>
</dbReference>
<evidence type="ECO:0008006" key="4">
    <source>
        <dbReference type="Google" id="ProtNLM"/>
    </source>
</evidence>
<dbReference type="AlphaFoldDB" id="W1PTW8"/>
<dbReference type="PANTHER" id="PTHR44042">
    <property type="entry name" value="DUPLICATED HOMEODOMAIN-LIKE SUPERFAMILY PROTEIN-RELATED"/>
    <property type="match status" value="1"/>
</dbReference>
<proteinExistence type="predicted"/>
<keyword evidence="3" id="KW-1185">Reference proteome</keyword>
<dbReference type="PANTHER" id="PTHR44042:SF68">
    <property type="entry name" value="MYB-LIKE DOMAIN-CONTAINING PROTEIN"/>
    <property type="match status" value="1"/>
</dbReference>
<dbReference type="Gramene" id="ERN11503">
    <property type="protein sequence ID" value="ERN11503"/>
    <property type="gene ID" value="AMTR_s00022p00113590"/>
</dbReference>
<protein>
    <recommendedName>
        <fullName evidence="4">Myb-like domain-containing protein</fullName>
    </recommendedName>
</protein>
<evidence type="ECO:0000256" key="1">
    <source>
        <dbReference type="SAM" id="MobiDB-lite"/>
    </source>
</evidence>
<sequence length="125" mass="14731">MDSSKWNFEENKAFEGVIATFPEDFEEAMAMFPDDLPDRWKTKTAEIIEGKNQSEVCNHFRAPYEDLQAIYTGKVELPAYKDDLHLPEKKVRGRKPGSKNRPKPIVLEPKIERKKIRQWTENEHR</sequence>
<organism evidence="2 3">
    <name type="scientific">Amborella trichopoda</name>
    <dbReference type="NCBI Taxonomy" id="13333"/>
    <lineage>
        <taxon>Eukaryota</taxon>
        <taxon>Viridiplantae</taxon>
        <taxon>Streptophyta</taxon>
        <taxon>Embryophyta</taxon>
        <taxon>Tracheophyta</taxon>
        <taxon>Spermatophyta</taxon>
        <taxon>Magnoliopsida</taxon>
        <taxon>Amborellales</taxon>
        <taxon>Amborellaceae</taxon>
        <taxon>Amborella</taxon>
    </lineage>
</organism>
<gene>
    <name evidence="2" type="ORF">AMTR_s00022p00113590</name>
</gene>